<dbReference type="OrthoDB" id="5947176at2759"/>
<dbReference type="EMBL" id="JADBJN010000002">
    <property type="protein sequence ID" value="KAG5675567.1"/>
    <property type="molecule type" value="Genomic_DNA"/>
</dbReference>
<organism evidence="3 4">
    <name type="scientific">Polypedilum vanderplanki</name>
    <name type="common">Sleeping chironomid midge</name>
    <dbReference type="NCBI Taxonomy" id="319348"/>
    <lineage>
        <taxon>Eukaryota</taxon>
        <taxon>Metazoa</taxon>
        <taxon>Ecdysozoa</taxon>
        <taxon>Arthropoda</taxon>
        <taxon>Hexapoda</taxon>
        <taxon>Insecta</taxon>
        <taxon>Pterygota</taxon>
        <taxon>Neoptera</taxon>
        <taxon>Endopterygota</taxon>
        <taxon>Diptera</taxon>
        <taxon>Nematocera</taxon>
        <taxon>Chironomoidea</taxon>
        <taxon>Chironomidae</taxon>
        <taxon>Chironominae</taxon>
        <taxon>Polypedilum</taxon>
        <taxon>Polypedilum</taxon>
    </lineage>
</organism>
<dbReference type="Pfam" id="PF14941">
    <property type="entry name" value="OAF_N"/>
    <property type="match status" value="1"/>
</dbReference>
<dbReference type="InterPro" id="IPR053894">
    <property type="entry name" value="OAF_N"/>
</dbReference>
<keyword evidence="1" id="KW-0732">Signal</keyword>
<reference evidence="3" key="1">
    <citation type="submission" date="2021-03" db="EMBL/GenBank/DDBJ databases">
        <title>Chromosome level genome of the anhydrobiotic midge Polypedilum vanderplanki.</title>
        <authorList>
            <person name="Yoshida Y."/>
            <person name="Kikawada T."/>
            <person name="Gusev O."/>
        </authorList>
    </citation>
    <scope>NUCLEOTIDE SEQUENCE</scope>
    <source>
        <strain evidence="3">NIAS01</strain>
        <tissue evidence="3">Whole body or cell culture</tissue>
    </source>
</reference>
<dbReference type="AlphaFoldDB" id="A0A9J6C0J3"/>
<dbReference type="PANTHER" id="PTHR13423:SF2">
    <property type="entry name" value="OUT AT FIRST PROTEIN HOMOLOG"/>
    <property type="match status" value="1"/>
</dbReference>
<comment type="caution">
    <text evidence="3">The sequence shown here is derived from an EMBL/GenBank/DDBJ whole genome shotgun (WGS) entry which is preliminary data.</text>
</comment>
<feature type="signal peptide" evidence="1">
    <location>
        <begin position="1"/>
        <end position="18"/>
    </location>
</feature>
<accession>A0A9J6C0J3</accession>
<feature type="domain" description="Out at first protein BRICHOS-like" evidence="2">
    <location>
        <begin position="17"/>
        <end position="62"/>
    </location>
</feature>
<proteinExistence type="predicted"/>
<evidence type="ECO:0000313" key="3">
    <source>
        <dbReference type="EMBL" id="KAG5675567.1"/>
    </source>
</evidence>
<evidence type="ECO:0000259" key="2">
    <source>
        <dbReference type="Pfam" id="PF14941"/>
    </source>
</evidence>
<gene>
    <name evidence="3" type="ORF">PVAND_005461</name>
</gene>
<evidence type="ECO:0000256" key="1">
    <source>
        <dbReference type="SAM" id="SignalP"/>
    </source>
</evidence>
<dbReference type="Proteomes" id="UP001107558">
    <property type="component" value="Chromosome 2"/>
</dbReference>
<dbReference type="PANTHER" id="PTHR13423">
    <property type="entry name" value="OUT AT FIRST"/>
    <property type="match status" value="1"/>
</dbReference>
<protein>
    <recommendedName>
        <fullName evidence="2">Out at first protein BRICHOS-like domain-containing protein</fullName>
    </recommendedName>
</protein>
<sequence>MFIYFLQTILCISAELLTVNVQNQGGEVVQETITSNIHDDIIMLEFQRTDGTLITQLIDFRSVSFILFIFSFYESTTAN</sequence>
<dbReference type="InterPro" id="IPR026315">
    <property type="entry name" value="Oaf"/>
</dbReference>
<name>A0A9J6C0J3_POLVA</name>
<feature type="chain" id="PRO_5039915952" description="Out at first protein BRICHOS-like domain-containing protein" evidence="1">
    <location>
        <begin position="19"/>
        <end position="79"/>
    </location>
</feature>
<evidence type="ECO:0000313" key="4">
    <source>
        <dbReference type="Proteomes" id="UP001107558"/>
    </source>
</evidence>
<keyword evidence="4" id="KW-1185">Reference proteome</keyword>